<evidence type="ECO:0000313" key="3">
    <source>
        <dbReference type="Proteomes" id="UP000618931"/>
    </source>
</evidence>
<proteinExistence type="predicted"/>
<dbReference type="Proteomes" id="UP000618931">
    <property type="component" value="Unassembled WGS sequence"/>
</dbReference>
<accession>A0ABS0I401</accession>
<keyword evidence="3" id="KW-1185">Reference proteome</keyword>
<organism evidence="2 3">
    <name type="scientific">Hymenobacter ruricola</name>
    <dbReference type="NCBI Taxonomy" id="2791023"/>
    <lineage>
        <taxon>Bacteria</taxon>
        <taxon>Pseudomonadati</taxon>
        <taxon>Bacteroidota</taxon>
        <taxon>Cytophagia</taxon>
        <taxon>Cytophagales</taxon>
        <taxon>Hymenobacteraceae</taxon>
        <taxon>Hymenobacter</taxon>
    </lineage>
</organism>
<comment type="caution">
    <text evidence="2">The sequence shown here is derived from an EMBL/GenBank/DDBJ whole genome shotgun (WGS) entry which is preliminary data.</text>
</comment>
<dbReference type="Pfam" id="PF12697">
    <property type="entry name" value="Abhydrolase_6"/>
    <property type="match status" value="1"/>
</dbReference>
<dbReference type="SUPFAM" id="SSF53474">
    <property type="entry name" value="alpha/beta-Hydrolases"/>
    <property type="match status" value="1"/>
</dbReference>
<gene>
    <name evidence="2" type="ORF">I2H31_10985</name>
</gene>
<dbReference type="Gene3D" id="3.40.50.1820">
    <property type="entry name" value="alpha/beta hydrolase"/>
    <property type="match status" value="1"/>
</dbReference>
<evidence type="ECO:0000259" key="1">
    <source>
        <dbReference type="Pfam" id="PF12697"/>
    </source>
</evidence>
<feature type="domain" description="AB hydrolase-1" evidence="1">
    <location>
        <begin position="9"/>
        <end position="207"/>
    </location>
</feature>
<dbReference type="InterPro" id="IPR000073">
    <property type="entry name" value="AB_hydrolase_1"/>
</dbReference>
<reference evidence="2 3" key="1">
    <citation type="submission" date="2020-11" db="EMBL/GenBank/DDBJ databases">
        <authorList>
            <person name="Kim M.K."/>
        </authorList>
    </citation>
    <scope>NUCLEOTIDE SEQUENCE [LARGE SCALE GENOMIC DNA]</scope>
    <source>
        <strain evidence="2 3">BT662</strain>
    </source>
</reference>
<protein>
    <submittedName>
        <fullName evidence="2">Alpha/beta fold hydrolase</fullName>
    </submittedName>
</protein>
<sequence length="219" mass="23782">MAATPVFYLIPGLGADERVFRFLRLQGEVHVLRWLAPENAKEPLPHYAARLAAAVPAGQACWLVGVSFGGVLAQEVGRLRPRARVVLVSSFASPEELPWVAGLARATGLHRLLVPQLLALLPRVAQWFFSVGNGAEYELLKRIIRDTEPGFVRWAIAQLVQWPGGAPAPVARIHGTADRLLPAGAAHSTYRLPGGHFIIVSRADEISRILNQLGATETT</sequence>
<keyword evidence="2" id="KW-0378">Hydrolase</keyword>
<name>A0ABS0I401_9BACT</name>
<dbReference type="EMBL" id="JADQDM010000004">
    <property type="protein sequence ID" value="MBF9221630.1"/>
    <property type="molecule type" value="Genomic_DNA"/>
</dbReference>
<dbReference type="InterPro" id="IPR029058">
    <property type="entry name" value="AB_hydrolase_fold"/>
</dbReference>
<dbReference type="GO" id="GO:0016787">
    <property type="term" value="F:hydrolase activity"/>
    <property type="evidence" value="ECO:0007669"/>
    <property type="project" value="UniProtKB-KW"/>
</dbReference>
<dbReference type="RefSeq" id="WP_196293080.1">
    <property type="nucleotide sequence ID" value="NZ_JADQDM010000004.1"/>
</dbReference>
<evidence type="ECO:0000313" key="2">
    <source>
        <dbReference type="EMBL" id="MBF9221630.1"/>
    </source>
</evidence>